<protein>
    <recommendedName>
        <fullName evidence="3">DUF3037 domain-containing protein</fullName>
    </recommendedName>
</protein>
<sequence length="281" mass="32177">MKTLYRYAIIRFRPFAETEEFANIGVIALDLTHRLIDYRIAPKRFARVRHFFDDKGYAAYAGAIDLLRLELGRVSEFLPSFGEWDAEATFRDIIARRESSIRFSEPRIAQADLNLTAFVEGLYARFVRRDFSTDTPEVELTRDIRHALRRRHLDFFKSVKIDDELMSISFPLAHRGDRLRAIRPLAFTQKSPMAMVDYAAHWRKRLDYLLDRQRITPHDILIATQGPTSDAEPAAHHAYQLASEELRALPFTVVPGEVAGDVNDAIIAFAQASIGRTPLGT</sequence>
<proteinExistence type="predicted"/>
<keyword evidence="2" id="KW-1185">Reference proteome</keyword>
<dbReference type="RefSeq" id="WP_183949723.1">
    <property type="nucleotide sequence ID" value="NZ_JACIDH010000001.1"/>
</dbReference>
<evidence type="ECO:0000313" key="2">
    <source>
        <dbReference type="Proteomes" id="UP000538670"/>
    </source>
</evidence>
<evidence type="ECO:0000313" key="1">
    <source>
        <dbReference type="EMBL" id="MBB3877661.1"/>
    </source>
</evidence>
<reference evidence="1 2" key="1">
    <citation type="submission" date="2020-08" db="EMBL/GenBank/DDBJ databases">
        <title>Genomic Encyclopedia of Type Strains, Phase IV (KMG-IV): sequencing the most valuable type-strain genomes for metagenomic binning, comparative biology and taxonomic classification.</title>
        <authorList>
            <person name="Goeker M."/>
        </authorList>
    </citation>
    <scope>NUCLEOTIDE SEQUENCE [LARGE SCALE GENOMIC DNA]</scope>
    <source>
        <strain evidence="1 2">DSM 19512</strain>
    </source>
</reference>
<dbReference type="AlphaFoldDB" id="A0A7W6ABF1"/>
<gene>
    <name evidence="1" type="ORF">GGR48_000064</name>
</gene>
<name>A0A7W6ABF1_9SPHN</name>
<accession>A0A7W6ABF1</accession>
<dbReference type="Proteomes" id="UP000538670">
    <property type="component" value="Unassembled WGS sequence"/>
</dbReference>
<comment type="caution">
    <text evidence="1">The sequence shown here is derived from an EMBL/GenBank/DDBJ whole genome shotgun (WGS) entry which is preliminary data.</text>
</comment>
<dbReference type="EMBL" id="JACIDH010000001">
    <property type="protein sequence ID" value="MBB3877661.1"/>
    <property type="molecule type" value="Genomic_DNA"/>
</dbReference>
<organism evidence="1 2">
    <name type="scientific">Sphingomonas pseudosanguinis</name>
    <dbReference type="NCBI Taxonomy" id="413712"/>
    <lineage>
        <taxon>Bacteria</taxon>
        <taxon>Pseudomonadati</taxon>
        <taxon>Pseudomonadota</taxon>
        <taxon>Alphaproteobacteria</taxon>
        <taxon>Sphingomonadales</taxon>
        <taxon>Sphingomonadaceae</taxon>
        <taxon>Sphingomonas</taxon>
    </lineage>
</organism>
<dbReference type="InterPro" id="IPR021398">
    <property type="entry name" value="DUF3037"/>
</dbReference>
<dbReference type="Pfam" id="PF11236">
    <property type="entry name" value="DUF3037"/>
    <property type="match status" value="1"/>
</dbReference>
<evidence type="ECO:0008006" key="3">
    <source>
        <dbReference type="Google" id="ProtNLM"/>
    </source>
</evidence>